<dbReference type="EMBL" id="OV121140">
    <property type="protein sequence ID" value="CAH0563667.1"/>
    <property type="molecule type" value="Genomic_DNA"/>
</dbReference>
<feature type="signal peptide" evidence="1">
    <location>
        <begin position="1"/>
        <end position="19"/>
    </location>
</feature>
<sequence length="183" mass="19124">MKILVVLLGSLICLVFVNTLPMKDEKTLRNLKASLEYGPAFDEIIVNSSLNVRNKNKTRIARAQPTHHNMFNNFPPFPNFGGGAAAGSAQSQAFNAFGPTTNFGASATGAQTQAFNFGPKGITGTAGISGTQQYNLPNGGSFNVDFSEAFSAASQAASKSTANGNAVSLTYKGPDGKIMPIKG</sequence>
<evidence type="ECO:0000313" key="3">
    <source>
        <dbReference type="Proteomes" id="UP001154078"/>
    </source>
</evidence>
<keyword evidence="1" id="KW-0732">Signal</keyword>
<dbReference type="OrthoDB" id="6629392at2759"/>
<evidence type="ECO:0000256" key="1">
    <source>
        <dbReference type="SAM" id="SignalP"/>
    </source>
</evidence>
<keyword evidence="3" id="KW-1185">Reference proteome</keyword>
<dbReference type="Proteomes" id="UP001154078">
    <property type="component" value="Chromosome 9"/>
</dbReference>
<accession>A0A9P0BK60</accession>
<evidence type="ECO:0000313" key="2">
    <source>
        <dbReference type="EMBL" id="CAH0563667.1"/>
    </source>
</evidence>
<reference evidence="2" key="1">
    <citation type="submission" date="2021-12" db="EMBL/GenBank/DDBJ databases">
        <authorList>
            <person name="King R."/>
        </authorList>
    </citation>
    <scope>NUCLEOTIDE SEQUENCE</scope>
</reference>
<protein>
    <submittedName>
        <fullName evidence="2">Uncharacterized protein</fullName>
    </submittedName>
</protein>
<name>A0A9P0BK60_BRAAE</name>
<organism evidence="2 3">
    <name type="scientific">Brassicogethes aeneus</name>
    <name type="common">Rape pollen beetle</name>
    <name type="synonym">Meligethes aeneus</name>
    <dbReference type="NCBI Taxonomy" id="1431903"/>
    <lineage>
        <taxon>Eukaryota</taxon>
        <taxon>Metazoa</taxon>
        <taxon>Ecdysozoa</taxon>
        <taxon>Arthropoda</taxon>
        <taxon>Hexapoda</taxon>
        <taxon>Insecta</taxon>
        <taxon>Pterygota</taxon>
        <taxon>Neoptera</taxon>
        <taxon>Endopterygota</taxon>
        <taxon>Coleoptera</taxon>
        <taxon>Polyphaga</taxon>
        <taxon>Cucujiformia</taxon>
        <taxon>Nitidulidae</taxon>
        <taxon>Meligethinae</taxon>
        <taxon>Brassicogethes</taxon>
    </lineage>
</organism>
<proteinExistence type="predicted"/>
<gene>
    <name evidence="2" type="ORF">MELIAE_LOCUS12428</name>
</gene>
<feature type="chain" id="PRO_5040195424" evidence="1">
    <location>
        <begin position="20"/>
        <end position="183"/>
    </location>
</feature>
<dbReference type="AlphaFoldDB" id="A0A9P0BK60"/>